<feature type="non-terminal residue" evidence="1">
    <location>
        <position position="438"/>
    </location>
</feature>
<evidence type="ECO:0000313" key="2">
    <source>
        <dbReference type="Proteomes" id="UP000831701"/>
    </source>
</evidence>
<dbReference type="Proteomes" id="UP000831701">
    <property type="component" value="Chromosome 22"/>
</dbReference>
<dbReference type="EMBL" id="CM041552">
    <property type="protein sequence ID" value="KAI3354563.1"/>
    <property type="molecule type" value="Genomic_DNA"/>
</dbReference>
<comment type="caution">
    <text evidence="1">The sequence shown here is derived from an EMBL/GenBank/DDBJ whole genome shotgun (WGS) entry which is preliminary data.</text>
</comment>
<keyword evidence="2" id="KW-1185">Reference proteome</keyword>
<gene>
    <name evidence="1" type="ORF">L3Q82_019071</name>
</gene>
<name>A0ACB8VJ48_9TELE</name>
<accession>A0ACB8VJ48</accession>
<proteinExistence type="predicted"/>
<protein>
    <submittedName>
        <fullName evidence="1">Uncharacterized protein</fullName>
    </submittedName>
</protein>
<evidence type="ECO:0000313" key="1">
    <source>
        <dbReference type="EMBL" id="KAI3354563.1"/>
    </source>
</evidence>
<sequence length="438" mass="46845">MQLLFVAPSLVSSISVSTPAELHASKGDTVTLSCSFTSTSRPTSKMTVDWSYRPQSGGPPQTFFHFSSRAFLPLDGQFAGRIRWQGSPARGEASLSLINATLNDNGTFTCSVRNPPDVHGSPTSHTVLTVTPKVPSIRFSDVAVLLAFVLLPSCIITLVLIGRMLCPKKQHSQSKSYRSPIEVTEGEEYGIYPGEAKEKRSSCCDLFLMDSKDRLESQSFTHIAATSVEKNEEADQKIEQDGTTNKPEDKAHKAATKIQASFRGHITRKKMKDGEEEKEGDSPAAAEEATEGGEEAKKAEGEEAPAKAEEAAGEEAKKEEETSQAKSPVADKPANSPAAAAASPAGAATSPVASPTAATAPSETQKEEPKAEEKAEEKPKEVEAPVAAAKSPTTATAEEKKEEEESEEKKEEARQADVPAAVSPTAEMEEPNQTKDKQ</sequence>
<organism evidence="1 2">
    <name type="scientific">Scortum barcoo</name>
    <name type="common">barcoo grunter</name>
    <dbReference type="NCBI Taxonomy" id="214431"/>
    <lineage>
        <taxon>Eukaryota</taxon>
        <taxon>Metazoa</taxon>
        <taxon>Chordata</taxon>
        <taxon>Craniata</taxon>
        <taxon>Vertebrata</taxon>
        <taxon>Euteleostomi</taxon>
        <taxon>Actinopterygii</taxon>
        <taxon>Neopterygii</taxon>
        <taxon>Teleostei</taxon>
        <taxon>Neoteleostei</taxon>
        <taxon>Acanthomorphata</taxon>
        <taxon>Eupercaria</taxon>
        <taxon>Centrarchiformes</taxon>
        <taxon>Terapontoidei</taxon>
        <taxon>Terapontidae</taxon>
        <taxon>Scortum</taxon>
    </lineage>
</organism>
<reference evidence="1" key="1">
    <citation type="submission" date="2022-04" db="EMBL/GenBank/DDBJ databases">
        <title>Jade perch genome.</title>
        <authorList>
            <person name="Chao B."/>
        </authorList>
    </citation>
    <scope>NUCLEOTIDE SEQUENCE</scope>
    <source>
        <strain evidence="1">CB-2022</strain>
    </source>
</reference>